<gene>
    <name evidence="2" type="ORF">EW142_15965</name>
</gene>
<proteinExistence type="predicted"/>
<accession>A0A4Q8QIB4</accession>
<dbReference type="Pfam" id="PF00903">
    <property type="entry name" value="Glyoxalase"/>
    <property type="match status" value="1"/>
</dbReference>
<feature type="domain" description="VOC" evidence="1">
    <location>
        <begin position="2"/>
        <end position="113"/>
    </location>
</feature>
<organism evidence="2 3">
    <name type="scientific">Flagellimonas allohymeniacidonis</name>
    <dbReference type="NCBI Taxonomy" id="2517819"/>
    <lineage>
        <taxon>Bacteria</taxon>
        <taxon>Pseudomonadati</taxon>
        <taxon>Bacteroidota</taxon>
        <taxon>Flavobacteriia</taxon>
        <taxon>Flavobacteriales</taxon>
        <taxon>Flavobacteriaceae</taxon>
        <taxon>Flagellimonas</taxon>
    </lineage>
</organism>
<dbReference type="PROSITE" id="PS51819">
    <property type="entry name" value="VOC"/>
    <property type="match status" value="1"/>
</dbReference>
<name>A0A4Q8QIB4_9FLAO</name>
<evidence type="ECO:0000313" key="3">
    <source>
        <dbReference type="Proteomes" id="UP000291981"/>
    </source>
</evidence>
<dbReference type="Proteomes" id="UP000291981">
    <property type="component" value="Unassembled WGS sequence"/>
</dbReference>
<dbReference type="Gene3D" id="3.10.180.10">
    <property type="entry name" value="2,3-Dihydroxybiphenyl 1,2-Dioxygenase, domain 1"/>
    <property type="match status" value="1"/>
</dbReference>
<evidence type="ECO:0000259" key="1">
    <source>
        <dbReference type="PROSITE" id="PS51819"/>
    </source>
</evidence>
<reference evidence="2 3" key="1">
    <citation type="submission" date="2019-02" db="EMBL/GenBank/DDBJ databases">
        <title>Draft genome sequence of Muricauda sp. 176CP4-71.</title>
        <authorList>
            <person name="Park J.-S."/>
        </authorList>
    </citation>
    <scope>NUCLEOTIDE SEQUENCE [LARGE SCALE GENOMIC DNA]</scope>
    <source>
        <strain evidence="2 3">176CP4-71</strain>
    </source>
</reference>
<dbReference type="InterPro" id="IPR037523">
    <property type="entry name" value="VOC_core"/>
</dbReference>
<comment type="caution">
    <text evidence="2">The sequence shown here is derived from an EMBL/GenBank/DDBJ whole genome shotgun (WGS) entry which is preliminary data.</text>
</comment>
<dbReference type="RefSeq" id="WP_130615586.1">
    <property type="nucleotide sequence ID" value="NZ_SGIU01000002.1"/>
</dbReference>
<dbReference type="AlphaFoldDB" id="A0A4Q8QIB4"/>
<dbReference type="SUPFAM" id="SSF54593">
    <property type="entry name" value="Glyoxalase/Bleomycin resistance protein/Dihydroxybiphenyl dioxygenase"/>
    <property type="match status" value="1"/>
</dbReference>
<protein>
    <submittedName>
        <fullName evidence="2">VOC family protein</fullName>
    </submittedName>
</protein>
<evidence type="ECO:0000313" key="2">
    <source>
        <dbReference type="EMBL" id="TAI48139.1"/>
    </source>
</evidence>
<sequence>MNLNQITVPALDLEKSITFYQTLGLQLIVKASPRYARFACPEGGSTFSIHLVEDLPQGNGVMVYFECTQLDDKVQELVTQGISFDEMPEDRPWLWREARLKDPNGNQIILFYAGENRLNPPWRLKESP</sequence>
<keyword evidence="3" id="KW-1185">Reference proteome</keyword>
<dbReference type="InterPro" id="IPR029068">
    <property type="entry name" value="Glyas_Bleomycin-R_OHBP_Dase"/>
</dbReference>
<dbReference type="InterPro" id="IPR004360">
    <property type="entry name" value="Glyas_Fos-R_dOase_dom"/>
</dbReference>
<dbReference type="EMBL" id="SGIU01000002">
    <property type="protein sequence ID" value="TAI48139.1"/>
    <property type="molecule type" value="Genomic_DNA"/>
</dbReference>
<dbReference type="OrthoDB" id="9810880at2"/>